<dbReference type="GO" id="GO:0005829">
    <property type="term" value="C:cytosol"/>
    <property type="evidence" value="ECO:0007669"/>
    <property type="project" value="UniProtKB-ARBA"/>
</dbReference>
<evidence type="ECO:0000313" key="3">
    <source>
        <dbReference type="EMBL" id="CAA9355927.1"/>
    </source>
</evidence>
<evidence type="ECO:0000259" key="2">
    <source>
        <dbReference type="PROSITE" id="PS51857"/>
    </source>
</evidence>
<dbReference type="InterPro" id="IPR012340">
    <property type="entry name" value="NA-bd_OB-fold"/>
</dbReference>
<feature type="region of interest" description="Disordered" evidence="1">
    <location>
        <begin position="71"/>
        <end position="130"/>
    </location>
</feature>
<dbReference type="PROSITE" id="PS51857">
    <property type="entry name" value="CSD_2"/>
    <property type="match status" value="1"/>
</dbReference>
<proteinExistence type="predicted"/>
<dbReference type="PRINTS" id="PR00050">
    <property type="entry name" value="COLDSHOCK"/>
</dbReference>
<protein>
    <submittedName>
        <fullName evidence="3">Cold shock protein of CSP family</fullName>
    </submittedName>
</protein>
<feature type="domain" description="CSD" evidence="2">
    <location>
        <begin position="3"/>
        <end position="67"/>
    </location>
</feature>
<feature type="compositionally biased region" description="Gly residues" evidence="1">
    <location>
        <begin position="119"/>
        <end position="130"/>
    </location>
</feature>
<dbReference type="SUPFAM" id="SSF50249">
    <property type="entry name" value="Nucleic acid-binding proteins"/>
    <property type="match status" value="1"/>
</dbReference>
<dbReference type="InterPro" id="IPR002059">
    <property type="entry name" value="CSP_DNA-bd"/>
</dbReference>
<dbReference type="SMART" id="SM00357">
    <property type="entry name" value="CSP"/>
    <property type="match status" value="1"/>
</dbReference>
<dbReference type="CDD" id="cd04458">
    <property type="entry name" value="CSP_CDS"/>
    <property type="match status" value="1"/>
</dbReference>
<evidence type="ECO:0000256" key="1">
    <source>
        <dbReference type="SAM" id="MobiDB-lite"/>
    </source>
</evidence>
<dbReference type="PANTHER" id="PTHR11544">
    <property type="entry name" value="COLD SHOCK DOMAIN CONTAINING PROTEINS"/>
    <property type="match status" value="1"/>
</dbReference>
<reference evidence="3" key="1">
    <citation type="submission" date="2020-02" db="EMBL/GenBank/DDBJ databases">
        <authorList>
            <person name="Meier V. D."/>
        </authorList>
    </citation>
    <scope>NUCLEOTIDE SEQUENCE</scope>
    <source>
        <strain evidence="3">AVDCRST_MAG89</strain>
    </source>
</reference>
<sequence length="130" mass="13981">MEHASGTVKWFSQEKGFGFVTRDDGTDVFVHHSGITGRGFKTLEQGEPVEFDILEEPKGLKAQNLVRLNAPEGDGLGGGAHDDDDNIGNRIDNRPRVGGYGEPPRGGRSTVRDDRWGNRGAGGGYGDGAW</sequence>
<accession>A0A6J4MEN4</accession>
<dbReference type="InterPro" id="IPR050181">
    <property type="entry name" value="Cold_shock_domain"/>
</dbReference>
<gene>
    <name evidence="3" type="ORF">AVDCRST_MAG89-3432</name>
</gene>
<dbReference type="Pfam" id="PF00313">
    <property type="entry name" value="CSD"/>
    <property type="match status" value="1"/>
</dbReference>
<dbReference type="Gene3D" id="2.40.50.140">
    <property type="entry name" value="Nucleic acid-binding proteins"/>
    <property type="match status" value="1"/>
</dbReference>
<dbReference type="AlphaFoldDB" id="A0A6J4MEN4"/>
<organism evidence="3">
    <name type="scientific">uncultured Gemmatimonadota bacterium</name>
    <dbReference type="NCBI Taxonomy" id="203437"/>
    <lineage>
        <taxon>Bacteria</taxon>
        <taxon>Pseudomonadati</taxon>
        <taxon>Gemmatimonadota</taxon>
        <taxon>environmental samples</taxon>
    </lineage>
</organism>
<name>A0A6J4MEN4_9BACT</name>
<dbReference type="GO" id="GO:0003676">
    <property type="term" value="F:nucleic acid binding"/>
    <property type="evidence" value="ECO:0007669"/>
    <property type="project" value="InterPro"/>
</dbReference>
<dbReference type="EMBL" id="CADCTV010000717">
    <property type="protein sequence ID" value="CAA9355927.1"/>
    <property type="molecule type" value="Genomic_DNA"/>
</dbReference>
<dbReference type="InterPro" id="IPR011129">
    <property type="entry name" value="CSD"/>
</dbReference>